<organism evidence="1">
    <name type="scientific">marine sediment metagenome</name>
    <dbReference type="NCBI Taxonomy" id="412755"/>
    <lineage>
        <taxon>unclassified sequences</taxon>
        <taxon>metagenomes</taxon>
        <taxon>ecological metagenomes</taxon>
    </lineage>
</organism>
<sequence>TQVFFRRGRLVVGVAVVRTNDKDVGGELAVLARTLDERIQVVLEAMPAASPTITQ</sequence>
<accession>X0WIM8</accession>
<gene>
    <name evidence="1" type="ORF">S01H1_57002</name>
</gene>
<comment type="caution">
    <text evidence="1">The sequence shown here is derived from an EMBL/GenBank/DDBJ whole genome shotgun (WGS) entry which is preliminary data.</text>
</comment>
<protein>
    <submittedName>
        <fullName evidence="1">Uncharacterized protein</fullName>
    </submittedName>
</protein>
<reference evidence="1" key="1">
    <citation type="journal article" date="2014" name="Front. Microbiol.">
        <title>High frequency of phylogenetically diverse reductive dehalogenase-homologous genes in deep subseafloor sedimentary metagenomes.</title>
        <authorList>
            <person name="Kawai M."/>
            <person name="Futagami T."/>
            <person name="Toyoda A."/>
            <person name="Takaki Y."/>
            <person name="Nishi S."/>
            <person name="Hori S."/>
            <person name="Arai W."/>
            <person name="Tsubouchi T."/>
            <person name="Morono Y."/>
            <person name="Uchiyama I."/>
            <person name="Ito T."/>
            <person name="Fujiyama A."/>
            <person name="Inagaki F."/>
            <person name="Takami H."/>
        </authorList>
    </citation>
    <scope>NUCLEOTIDE SEQUENCE</scope>
    <source>
        <strain evidence="1">Expedition CK06-06</strain>
    </source>
</reference>
<feature type="non-terminal residue" evidence="1">
    <location>
        <position position="1"/>
    </location>
</feature>
<name>X0WIM8_9ZZZZ</name>
<proteinExistence type="predicted"/>
<evidence type="ECO:0000313" key="1">
    <source>
        <dbReference type="EMBL" id="GAG23072.1"/>
    </source>
</evidence>
<dbReference type="EMBL" id="BARS01037153">
    <property type="protein sequence ID" value="GAG23072.1"/>
    <property type="molecule type" value="Genomic_DNA"/>
</dbReference>
<dbReference type="AlphaFoldDB" id="X0WIM8"/>